<dbReference type="Proteomes" id="UP000489600">
    <property type="component" value="Unassembled WGS sequence"/>
</dbReference>
<evidence type="ECO:0000256" key="4">
    <source>
        <dbReference type="ARBA" id="ARBA00022622"/>
    </source>
</evidence>
<keyword evidence="6" id="KW-0472">Membrane</keyword>
<keyword evidence="3" id="KW-1003">Cell membrane</keyword>
<evidence type="ECO:0000256" key="8">
    <source>
        <dbReference type="ARBA" id="ARBA00023180"/>
    </source>
</evidence>
<dbReference type="PANTHER" id="PTHR33044">
    <property type="entry name" value="BIFUNCTIONAL INHIBITOR/LIPID-TRANSFER PROTEIN/SEED STORAGE 2S ALBUMIN SUPERFAMILY PROTEIN-RELATED"/>
    <property type="match status" value="1"/>
</dbReference>
<keyword evidence="9" id="KW-0449">Lipoprotein</keyword>
<keyword evidence="4" id="KW-0336">GPI-anchor</keyword>
<dbReference type="SUPFAM" id="SSF47699">
    <property type="entry name" value="Bifunctional inhibitor/lipid-transfer protein/seed storage 2S albumin"/>
    <property type="match status" value="1"/>
</dbReference>
<dbReference type="GO" id="GO:0098552">
    <property type="term" value="C:side of membrane"/>
    <property type="evidence" value="ECO:0007669"/>
    <property type="project" value="UniProtKB-KW"/>
</dbReference>
<keyword evidence="5 10" id="KW-0732">Signal</keyword>
<evidence type="ECO:0000256" key="2">
    <source>
        <dbReference type="ARBA" id="ARBA00009748"/>
    </source>
</evidence>
<dbReference type="AlphaFoldDB" id="A0A565B1D6"/>
<evidence type="ECO:0000256" key="5">
    <source>
        <dbReference type="ARBA" id="ARBA00022729"/>
    </source>
</evidence>
<accession>A0A565B1D6</accession>
<comment type="similarity">
    <text evidence="2">Belongs to the plant LTP family.</text>
</comment>
<evidence type="ECO:0000259" key="11">
    <source>
        <dbReference type="Pfam" id="PF14368"/>
    </source>
</evidence>
<dbReference type="InterPro" id="IPR043325">
    <property type="entry name" value="LTSS"/>
</dbReference>
<dbReference type="InterPro" id="IPR036312">
    <property type="entry name" value="Bifun_inhib/LTP/seed_sf"/>
</dbReference>
<dbReference type="EMBL" id="CABITT030000002">
    <property type="protein sequence ID" value="VVA95163.1"/>
    <property type="molecule type" value="Genomic_DNA"/>
</dbReference>
<evidence type="ECO:0000313" key="12">
    <source>
        <dbReference type="EMBL" id="VVA95163.1"/>
    </source>
</evidence>
<sequence length="126" mass="13897">MNITKIFGVVTIITTFYSVHAMAQIGEAMRCIVRLLPCQPYIHSEAPPPWCCSPMKEIAEKDVSCLCAAFNHPGMLSFISLTKENAISLLTSCGANHDFSFLNLLNRQDLRLAGALPRAASREMQP</sequence>
<proteinExistence type="inferred from homology"/>
<dbReference type="GO" id="GO:0005886">
    <property type="term" value="C:plasma membrane"/>
    <property type="evidence" value="ECO:0007669"/>
    <property type="project" value="UniProtKB-SubCell"/>
</dbReference>
<gene>
    <name evidence="12" type="ORF">ANE_LOCUS5608</name>
</gene>
<protein>
    <recommendedName>
        <fullName evidence="11">Bifunctional inhibitor/plant lipid transfer protein/seed storage helical domain-containing protein</fullName>
    </recommendedName>
</protein>
<reference evidence="12" key="1">
    <citation type="submission" date="2019-07" db="EMBL/GenBank/DDBJ databases">
        <authorList>
            <person name="Dittberner H."/>
        </authorList>
    </citation>
    <scope>NUCLEOTIDE SEQUENCE [LARGE SCALE GENOMIC DNA]</scope>
</reference>
<evidence type="ECO:0000313" key="13">
    <source>
        <dbReference type="Proteomes" id="UP000489600"/>
    </source>
</evidence>
<keyword evidence="13" id="KW-1185">Reference proteome</keyword>
<organism evidence="12 13">
    <name type="scientific">Arabis nemorensis</name>
    <dbReference type="NCBI Taxonomy" id="586526"/>
    <lineage>
        <taxon>Eukaryota</taxon>
        <taxon>Viridiplantae</taxon>
        <taxon>Streptophyta</taxon>
        <taxon>Embryophyta</taxon>
        <taxon>Tracheophyta</taxon>
        <taxon>Spermatophyta</taxon>
        <taxon>Magnoliopsida</taxon>
        <taxon>eudicotyledons</taxon>
        <taxon>Gunneridae</taxon>
        <taxon>Pentapetalae</taxon>
        <taxon>rosids</taxon>
        <taxon>malvids</taxon>
        <taxon>Brassicales</taxon>
        <taxon>Brassicaceae</taxon>
        <taxon>Arabideae</taxon>
        <taxon>Arabis</taxon>
    </lineage>
</organism>
<dbReference type="InterPro" id="IPR016140">
    <property type="entry name" value="Bifunc_inhib/LTP/seed_store"/>
</dbReference>
<dbReference type="CDD" id="cd00010">
    <property type="entry name" value="AAI_LTSS"/>
    <property type="match status" value="1"/>
</dbReference>
<keyword evidence="8" id="KW-0325">Glycoprotein</keyword>
<evidence type="ECO:0000256" key="10">
    <source>
        <dbReference type="SAM" id="SignalP"/>
    </source>
</evidence>
<comment type="caution">
    <text evidence="12">The sequence shown here is derived from an EMBL/GenBank/DDBJ whole genome shotgun (WGS) entry which is preliminary data.</text>
</comment>
<feature type="domain" description="Bifunctional inhibitor/plant lipid transfer protein/seed storage helical" evidence="11">
    <location>
        <begin position="19"/>
        <end position="100"/>
    </location>
</feature>
<dbReference type="Pfam" id="PF14368">
    <property type="entry name" value="LTP_2"/>
    <property type="match status" value="1"/>
</dbReference>
<dbReference type="Gene3D" id="1.10.110.10">
    <property type="entry name" value="Plant lipid-transfer and hydrophobic proteins"/>
    <property type="match status" value="1"/>
</dbReference>
<evidence type="ECO:0000256" key="3">
    <source>
        <dbReference type="ARBA" id="ARBA00022475"/>
    </source>
</evidence>
<evidence type="ECO:0000256" key="6">
    <source>
        <dbReference type="ARBA" id="ARBA00023136"/>
    </source>
</evidence>
<keyword evidence="7" id="KW-1015">Disulfide bond</keyword>
<evidence type="ECO:0000256" key="1">
    <source>
        <dbReference type="ARBA" id="ARBA00004609"/>
    </source>
</evidence>
<evidence type="ECO:0000256" key="7">
    <source>
        <dbReference type="ARBA" id="ARBA00023157"/>
    </source>
</evidence>
<dbReference type="OrthoDB" id="1925812at2759"/>
<comment type="subcellular location">
    <subcellularLocation>
        <location evidence="1">Cell membrane</location>
        <topology evidence="1">Lipid-anchor</topology>
        <topology evidence="1">GPI-anchor</topology>
    </subcellularLocation>
</comment>
<feature type="signal peptide" evidence="10">
    <location>
        <begin position="1"/>
        <end position="21"/>
    </location>
</feature>
<evidence type="ECO:0000256" key="9">
    <source>
        <dbReference type="ARBA" id="ARBA00023288"/>
    </source>
</evidence>
<name>A0A565B1D6_9BRAS</name>
<feature type="chain" id="PRO_5021980569" description="Bifunctional inhibitor/plant lipid transfer protein/seed storage helical domain-containing protein" evidence="10">
    <location>
        <begin position="22"/>
        <end position="126"/>
    </location>
</feature>